<evidence type="ECO:0000256" key="7">
    <source>
        <dbReference type="ARBA" id="ARBA00022777"/>
    </source>
</evidence>
<evidence type="ECO:0000256" key="8">
    <source>
        <dbReference type="ARBA" id="ARBA00022840"/>
    </source>
</evidence>
<dbReference type="NCBIfam" id="NF011463">
    <property type="entry name" value="PRK14879.1-4"/>
    <property type="match status" value="1"/>
</dbReference>
<dbReference type="PANTHER" id="PTHR12209:SF0">
    <property type="entry name" value="EKC_KEOPS COMPLEX SUBUNIT TP53RK"/>
    <property type="match status" value="1"/>
</dbReference>
<dbReference type="Pfam" id="PF00069">
    <property type="entry name" value="Pkinase"/>
    <property type="match status" value="1"/>
</dbReference>
<reference evidence="13 14" key="1">
    <citation type="journal article" date="2016" name="ISME J.">
        <title>Chasing the elusive Euryarchaeota class WSA2: genomes reveal a uniquely fastidious methyl-reducing methanogen.</title>
        <authorList>
            <person name="Nobu M.K."/>
            <person name="Narihiro T."/>
            <person name="Kuroda K."/>
            <person name="Mei R."/>
            <person name="Liu W.T."/>
        </authorList>
    </citation>
    <scope>NUCLEOTIDE SEQUENCE [LARGE SCALE GENOMIC DNA]</scope>
    <source>
        <strain evidence="13">U1lsi0528_Bin089</strain>
    </source>
</reference>
<feature type="domain" description="Protein kinase" evidence="12">
    <location>
        <begin position="1"/>
        <end position="215"/>
    </location>
</feature>
<evidence type="ECO:0000259" key="12">
    <source>
        <dbReference type="PROSITE" id="PS50011"/>
    </source>
</evidence>
<dbReference type="GO" id="GO:0004674">
    <property type="term" value="F:protein serine/threonine kinase activity"/>
    <property type="evidence" value="ECO:0007669"/>
    <property type="project" value="UniProtKB-KW"/>
</dbReference>
<dbReference type="AlphaFoldDB" id="A0A150IYY2"/>
<dbReference type="Gene3D" id="1.10.510.10">
    <property type="entry name" value="Transferase(Phosphotransferase) domain 1"/>
    <property type="match status" value="1"/>
</dbReference>
<dbReference type="PANTHER" id="PTHR12209">
    <property type="entry name" value="NON-SPECIFIC SERINE/THREONINE PROTEIN KINASE"/>
    <property type="match status" value="1"/>
</dbReference>
<dbReference type="FunFam" id="3.30.200.20:FF:000201">
    <property type="entry name" value="TP53-regulating kinase isoform X1"/>
    <property type="match status" value="1"/>
</dbReference>
<dbReference type="EMBL" id="LNGD01000086">
    <property type="protein sequence ID" value="KYC50200.1"/>
    <property type="molecule type" value="Genomic_DNA"/>
</dbReference>
<evidence type="ECO:0000313" key="13">
    <source>
        <dbReference type="EMBL" id="KYC50200.1"/>
    </source>
</evidence>
<evidence type="ECO:0000313" key="14">
    <source>
        <dbReference type="Proteomes" id="UP000075578"/>
    </source>
</evidence>
<comment type="catalytic activity">
    <reaction evidence="9">
        <text>L-threonyl-[protein] + ATP = O-phospho-L-threonyl-[protein] + ADP + H(+)</text>
        <dbReference type="Rhea" id="RHEA:46608"/>
        <dbReference type="Rhea" id="RHEA-COMP:11060"/>
        <dbReference type="Rhea" id="RHEA-COMP:11605"/>
        <dbReference type="ChEBI" id="CHEBI:15378"/>
        <dbReference type="ChEBI" id="CHEBI:30013"/>
        <dbReference type="ChEBI" id="CHEBI:30616"/>
        <dbReference type="ChEBI" id="CHEBI:61977"/>
        <dbReference type="ChEBI" id="CHEBI:456216"/>
        <dbReference type="EC" id="2.7.11.1"/>
    </reaction>
</comment>
<keyword evidence="5" id="KW-0819">tRNA processing</keyword>
<name>A0A150IYY2_9EURY</name>
<dbReference type="GO" id="GO:0005524">
    <property type="term" value="F:ATP binding"/>
    <property type="evidence" value="ECO:0007669"/>
    <property type="project" value="UniProtKB-KW"/>
</dbReference>
<dbReference type="GO" id="GO:0005829">
    <property type="term" value="C:cytosol"/>
    <property type="evidence" value="ECO:0007669"/>
    <property type="project" value="TreeGrafter"/>
</dbReference>
<dbReference type="PROSITE" id="PS00109">
    <property type="entry name" value="PROTEIN_KINASE_TYR"/>
    <property type="match status" value="1"/>
</dbReference>
<comment type="subunit">
    <text evidence="11">Component of the KEOPS complex that consists of Kae1, Bud32, Cgi121 and Pcc1; the whole complex dimerizes.</text>
</comment>
<evidence type="ECO:0000256" key="5">
    <source>
        <dbReference type="ARBA" id="ARBA00022694"/>
    </source>
</evidence>
<protein>
    <recommendedName>
        <fullName evidence="2">non-specific serine/threonine protein kinase</fullName>
        <ecNumber evidence="2">2.7.11.1</ecNumber>
    </recommendedName>
</protein>
<dbReference type="InterPro" id="IPR008266">
    <property type="entry name" value="Tyr_kinase_AS"/>
</dbReference>
<dbReference type="GO" id="GO:0008033">
    <property type="term" value="P:tRNA processing"/>
    <property type="evidence" value="ECO:0007669"/>
    <property type="project" value="UniProtKB-KW"/>
</dbReference>
<evidence type="ECO:0000256" key="4">
    <source>
        <dbReference type="ARBA" id="ARBA00022679"/>
    </source>
</evidence>
<dbReference type="Proteomes" id="UP000075578">
    <property type="component" value="Unassembled WGS sequence"/>
</dbReference>
<dbReference type="NCBIfam" id="NF011464">
    <property type="entry name" value="PRK14879.1-7"/>
    <property type="match status" value="1"/>
</dbReference>
<dbReference type="Gene3D" id="3.30.200.20">
    <property type="entry name" value="Phosphorylase Kinase, domain 1"/>
    <property type="match status" value="1"/>
</dbReference>
<dbReference type="NCBIfam" id="NF011462">
    <property type="entry name" value="PRK14879.1-3"/>
    <property type="match status" value="1"/>
</dbReference>
<evidence type="ECO:0000256" key="2">
    <source>
        <dbReference type="ARBA" id="ARBA00012513"/>
    </source>
</evidence>
<evidence type="ECO:0000256" key="3">
    <source>
        <dbReference type="ARBA" id="ARBA00022527"/>
    </source>
</evidence>
<keyword evidence="3" id="KW-0723">Serine/threonine-protein kinase</keyword>
<gene>
    <name evidence="13" type="ORF">AMQ74_01300</name>
</gene>
<dbReference type="EC" id="2.7.11.1" evidence="2"/>
<keyword evidence="4" id="KW-0808">Transferase</keyword>
<comment type="catalytic activity">
    <reaction evidence="10">
        <text>L-seryl-[protein] + ATP = O-phospho-L-seryl-[protein] + ADP + H(+)</text>
        <dbReference type="Rhea" id="RHEA:17989"/>
        <dbReference type="Rhea" id="RHEA-COMP:9863"/>
        <dbReference type="Rhea" id="RHEA-COMP:11604"/>
        <dbReference type="ChEBI" id="CHEBI:15378"/>
        <dbReference type="ChEBI" id="CHEBI:29999"/>
        <dbReference type="ChEBI" id="CHEBI:30616"/>
        <dbReference type="ChEBI" id="CHEBI:83421"/>
        <dbReference type="ChEBI" id="CHEBI:456216"/>
        <dbReference type="EC" id="2.7.11.1"/>
    </reaction>
</comment>
<dbReference type="PROSITE" id="PS50011">
    <property type="entry name" value="PROTEIN_KINASE_DOM"/>
    <property type="match status" value="1"/>
</dbReference>
<sequence>MILKKGAEADIYLEDFKDIFGFDFFNEKVIVKKRVKKSYRIPEIDDSIRGFRTVKEAKIINKAKVSGVNSPALYHVDLGEKRIIMEYVEGVRLKEYFASKGLDREIAFEIGRSIGLLHKAGIIHGDITTSNMILNNGKIYFIDFGLSEESEEIEKQGIDIHLLRQALESTHFDISEEVFKIVLEGYSKILGEEKKNELLQRIEQIEKRGRYRKRD</sequence>
<keyword evidence="7" id="KW-0418">Kinase</keyword>
<organism evidence="13 14">
    <name type="scientific">Candidatus Methanofastidiosum methylothiophilum</name>
    <dbReference type="NCBI Taxonomy" id="1705564"/>
    <lineage>
        <taxon>Archaea</taxon>
        <taxon>Methanobacteriati</taxon>
        <taxon>Methanobacteriota</taxon>
        <taxon>Stenosarchaea group</taxon>
        <taxon>Candidatus Methanofastidiosia</taxon>
        <taxon>Candidatus Methanofastidiosales</taxon>
        <taxon>Candidatus Methanofastidiosaceae</taxon>
        <taxon>Candidatus Methanofastidiosum</taxon>
    </lineage>
</organism>
<dbReference type="InterPro" id="IPR000719">
    <property type="entry name" value="Prot_kinase_dom"/>
</dbReference>
<evidence type="ECO:0000256" key="1">
    <source>
        <dbReference type="ARBA" id="ARBA00010630"/>
    </source>
</evidence>
<dbReference type="InterPro" id="IPR022495">
    <property type="entry name" value="Bud32"/>
</dbReference>
<dbReference type="GO" id="GO:0000408">
    <property type="term" value="C:EKC/KEOPS complex"/>
    <property type="evidence" value="ECO:0007669"/>
    <property type="project" value="UniProtKB-ARBA"/>
</dbReference>
<evidence type="ECO:0000256" key="11">
    <source>
        <dbReference type="ARBA" id="ARBA00065170"/>
    </source>
</evidence>
<comment type="similarity">
    <text evidence="1">Belongs to the protein kinase superfamily. BUD32 family.</text>
</comment>
<dbReference type="InterPro" id="IPR011009">
    <property type="entry name" value="Kinase-like_dom_sf"/>
</dbReference>
<accession>A0A150IYY2</accession>
<comment type="caution">
    <text evidence="13">The sequence shown here is derived from an EMBL/GenBank/DDBJ whole genome shotgun (WGS) entry which is preliminary data.</text>
</comment>
<evidence type="ECO:0000256" key="10">
    <source>
        <dbReference type="ARBA" id="ARBA00048679"/>
    </source>
</evidence>
<keyword evidence="6" id="KW-0547">Nucleotide-binding</keyword>
<evidence type="ECO:0000256" key="9">
    <source>
        <dbReference type="ARBA" id="ARBA00047899"/>
    </source>
</evidence>
<dbReference type="NCBIfam" id="TIGR03724">
    <property type="entry name" value="arch_bud32"/>
    <property type="match status" value="1"/>
</dbReference>
<proteinExistence type="inferred from homology"/>
<keyword evidence="8" id="KW-0067">ATP-binding</keyword>
<dbReference type="SUPFAM" id="SSF56112">
    <property type="entry name" value="Protein kinase-like (PK-like)"/>
    <property type="match status" value="1"/>
</dbReference>
<evidence type="ECO:0000256" key="6">
    <source>
        <dbReference type="ARBA" id="ARBA00022741"/>
    </source>
</evidence>